<organism evidence="1 2">
    <name type="scientific">Irpex rosettiformis</name>
    <dbReference type="NCBI Taxonomy" id="378272"/>
    <lineage>
        <taxon>Eukaryota</taxon>
        <taxon>Fungi</taxon>
        <taxon>Dikarya</taxon>
        <taxon>Basidiomycota</taxon>
        <taxon>Agaricomycotina</taxon>
        <taxon>Agaricomycetes</taxon>
        <taxon>Polyporales</taxon>
        <taxon>Irpicaceae</taxon>
        <taxon>Irpex</taxon>
    </lineage>
</organism>
<proteinExistence type="predicted"/>
<gene>
    <name evidence="1" type="ORF">BDY19DRAFT_886137</name>
</gene>
<evidence type="ECO:0000313" key="2">
    <source>
        <dbReference type="Proteomes" id="UP001055072"/>
    </source>
</evidence>
<evidence type="ECO:0000313" key="1">
    <source>
        <dbReference type="EMBL" id="KAI0091354.1"/>
    </source>
</evidence>
<sequence length="274" mass="30154">MSFPVSFPTDGPLVTVTHPTPSIWVLELHNGADSRLTDYFIKDAILPALDAVERDWRQIWRAANAPGADKQSAKGALVMVGNRSQNKFFSNGLDFERSLSNPLFWPDVINPLFYRLLTFPIPTIAAVNGHCFAGGMVLALSCDYRVMVDGAKRRAWMCMNEIHFGAPWPSSIAKIIKDKVPDPRVQRKIGLEGHRFTAQEAMQAGFVDAIASGDTEDVVKKAQELGEVVGSNAALGVWGLIRSELYVDTLKLLRSDEMPRKSVATDDAAAKARL</sequence>
<comment type="caution">
    <text evidence="1">The sequence shown here is derived from an EMBL/GenBank/DDBJ whole genome shotgun (WGS) entry which is preliminary data.</text>
</comment>
<dbReference type="Proteomes" id="UP001055072">
    <property type="component" value="Unassembled WGS sequence"/>
</dbReference>
<accession>A0ACB8UAT6</accession>
<keyword evidence="2" id="KW-1185">Reference proteome</keyword>
<protein>
    <submittedName>
        <fullName evidence="1">ClpP/crotonase-like domain-containing protein</fullName>
    </submittedName>
</protein>
<dbReference type="EMBL" id="MU274906">
    <property type="protein sequence ID" value="KAI0091354.1"/>
    <property type="molecule type" value="Genomic_DNA"/>
</dbReference>
<name>A0ACB8UAT6_9APHY</name>
<reference evidence="1" key="1">
    <citation type="journal article" date="2021" name="Environ. Microbiol.">
        <title>Gene family expansions and transcriptome signatures uncover fungal adaptations to wood decay.</title>
        <authorList>
            <person name="Hage H."/>
            <person name="Miyauchi S."/>
            <person name="Viragh M."/>
            <person name="Drula E."/>
            <person name="Min B."/>
            <person name="Chaduli D."/>
            <person name="Navarro D."/>
            <person name="Favel A."/>
            <person name="Norest M."/>
            <person name="Lesage-Meessen L."/>
            <person name="Balint B."/>
            <person name="Merenyi Z."/>
            <person name="de Eugenio L."/>
            <person name="Morin E."/>
            <person name="Martinez A.T."/>
            <person name="Baldrian P."/>
            <person name="Stursova M."/>
            <person name="Martinez M.J."/>
            <person name="Novotny C."/>
            <person name="Magnuson J.K."/>
            <person name="Spatafora J.W."/>
            <person name="Maurice S."/>
            <person name="Pangilinan J."/>
            <person name="Andreopoulos W."/>
            <person name="LaButti K."/>
            <person name="Hundley H."/>
            <person name="Na H."/>
            <person name="Kuo A."/>
            <person name="Barry K."/>
            <person name="Lipzen A."/>
            <person name="Henrissat B."/>
            <person name="Riley R."/>
            <person name="Ahrendt S."/>
            <person name="Nagy L.G."/>
            <person name="Grigoriev I.V."/>
            <person name="Martin F."/>
            <person name="Rosso M.N."/>
        </authorList>
    </citation>
    <scope>NUCLEOTIDE SEQUENCE</scope>
    <source>
        <strain evidence="1">CBS 384.51</strain>
    </source>
</reference>